<dbReference type="SUPFAM" id="SSF69255">
    <property type="entry name" value="gp5 N-terminal domain-like"/>
    <property type="match status" value="1"/>
</dbReference>
<sequence length="599" mass="63968">MSASTEIKSGGIATFVVKVNGSPIADELSVLSVHIEKKVNRIASAKVTILDGEPNTGKFDASSSATFVPGASISIEAGYDNTNAVIFSGVIMSQTIRIDNLVGSALEVECRDNAIKMIVGRKSLTYSKQKDSDIMTSLIGNYSGLSADVTATSTTWPEQVQFYVTDWDYLLSLAEANGLIVTTLNGKISVFPPDKNSSSVLTVTYGDTLLEFNAKLSAVTQLGNVAANSWDFKTQAVVTGNAAPDVSGSGNLTTKKLSEVVGLSTYQLQTSAPLETADLTNWSKAQIIKSEYSKIMGEAKFQGTNLVDPGKYMTFAGLGDRFNGDYLIAGVVHDLSQGNWITEVSLGLSPFWFTEEPDVMAPPASGLVPGAKGLFNATVKQMYEDPDSQYRVLVDVPLLDPKGQGIWARLTNFYSTSGAGAFFMPEVGDEVILGFINEDPRYPIILGSVYSSTSIKPFTGLDPNQKNSIKAIVSKSGISVQFDDENKVWTVATPNKNTIIISDKDKKITIQDENNNSIVMSNSGIDLSSQKNINISANQNVTIKGNQGVNIQSSGGDVAIKGLNIKENADMQYSAQGGQMAQVSGGMQLTLKGAMVMIN</sequence>
<proteinExistence type="predicted"/>
<dbReference type="AlphaFoldDB" id="A0AAC9GJF4"/>
<feature type="domain" description="Gp5/Type VI secretion system Vgr protein OB-fold" evidence="1">
    <location>
        <begin position="377"/>
        <end position="450"/>
    </location>
</feature>
<dbReference type="SUPFAM" id="SSF69279">
    <property type="entry name" value="Phage tail proteins"/>
    <property type="match status" value="1"/>
</dbReference>
<dbReference type="GeneID" id="32309376"/>
<protein>
    <submittedName>
        <fullName evidence="2">Phage late control gene D protein (GPD)</fullName>
    </submittedName>
</protein>
<accession>A0AAC9GJF4</accession>
<dbReference type="InterPro" id="IPR037026">
    <property type="entry name" value="Vgr_OB-fold_dom_sf"/>
</dbReference>
<dbReference type="InterPro" id="IPR006533">
    <property type="entry name" value="T6SS_Vgr_RhsGE"/>
</dbReference>
<evidence type="ECO:0000313" key="3">
    <source>
        <dbReference type="Proteomes" id="UP000093276"/>
    </source>
</evidence>
<dbReference type="KEGG" id="fjg:BB050_03506"/>
<dbReference type="SUPFAM" id="SSF69349">
    <property type="entry name" value="Phage fibre proteins"/>
    <property type="match status" value="1"/>
</dbReference>
<name>A0AAC9GJF4_9FLAO</name>
<dbReference type="Pfam" id="PF04717">
    <property type="entry name" value="Phage_base_V"/>
    <property type="match status" value="1"/>
</dbReference>
<evidence type="ECO:0000259" key="1">
    <source>
        <dbReference type="Pfam" id="PF04717"/>
    </source>
</evidence>
<gene>
    <name evidence="2" type="ORF">BB050_03506</name>
</gene>
<dbReference type="Gene3D" id="2.40.50.230">
    <property type="entry name" value="Gp5 N-terminal domain"/>
    <property type="match status" value="1"/>
</dbReference>
<dbReference type="NCBIfam" id="TIGR01646">
    <property type="entry name" value="vgr_GE"/>
    <property type="match status" value="1"/>
</dbReference>
<reference evidence="2 3" key="1">
    <citation type="submission" date="2016-08" db="EMBL/GenBank/DDBJ databases">
        <title>Complete genome sequence of Flavobacterium johnsoniae strain GSE09, a volatile-producing biocontrol agent isolated from cucumber (Cucumis sativus).</title>
        <authorList>
            <person name="Jeong J.-J."/>
            <person name="Oh J.Y."/>
            <person name="Jim Y.J."/>
            <person name="Sang M.K."/>
            <person name="Kim K.D."/>
        </authorList>
    </citation>
    <scope>NUCLEOTIDE SEQUENCE [LARGE SCALE GENOMIC DNA]</scope>
    <source>
        <strain evidence="2 3">GSE09</strain>
    </source>
</reference>
<dbReference type="InterPro" id="IPR006531">
    <property type="entry name" value="Gp5/Vgr_OB"/>
</dbReference>
<dbReference type="EMBL" id="CP016907">
    <property type="protein sequence ID" value="AOC96595.1"/>
    <property type="molecule type" value="Genomic_DNA"/>
</dbReference>
<dbReference type="Proteomes" id="UP000093276">
    <property type="component" value="Chromosome"/>
</dbReference>
<dbReference type="RefSeq" id="WP_066034461.1">
    <property type="nucleotide sequence ID" value="NZ_CP016907.1"/>
</dbReference>
<evidence type="ECO:0000313" key="2">
    <source>
        <dbReference type="EMBL" id="AOC96595.1"/>
    </source>
</evidence>
<organism evidence="2 3">
    <name type="scientific">Flavobacterium anhuiense</name>
    <dbReference type="NCBI Taxonomy" id="459526"/>
    <lineage>
        <taxon>Bacteria</taxon>
        <taxon>Pseudomonadati</taxon>
        <taxon>Bacteroidota</taxon>
        <taxon>Flavobacteriia</taxon>
        <taxon>Flavobacteriales</taxon>
        <taxon>Flavobacteriaceae</taxon>
        <taxon>Flavobacterium</taxon>
    </lineage>
</organism>